<keyword evidence="3" id="KW-1185">Reference proteome</keyword>
<evidence type="ECO:0000256" key="1">
    <source>
        <dbReference type="SAM" id="MobiDB-lite"/>
    </source>
</evidence>
<sequence>MRAGWRRGARATSTPAPARSTGAPPSRARPMSTAAVRSTGEPGRAAGFGRAAARRTPPDGGHPGGQDASHTARATRVFRQGGWRWMPTPAKTRRPPTASSPNGDTLGRTHAGGVAARRAHAGPVSPPTPAPARDRRGGVWGDQPGGGRPPGAGCGSIGRGRAAGGGSPRHDRSPIAARAISAIPHRRARAISAAPIGGTRHQRSRVALGTGSESSRGATSPGRCMGGSAWRGTTAGDGVREYRAGPGGRGRGRRCDEDRRGLGARLCALLYGL</sequence>
<name>A0A840P0U7_9ACTN</name>
<feature type="compositionally biased region" description="Low complexity" evidence="1">
    <location>
        <begin position="43"/>
        <end position="55"/>
    </location>
</feature>
<reference evidence="2 3" key="1">
    <citation type="submission" date="2020-08" db="EMBL/GenBank/DDBJ databases">
        <title>Genomic Encyclopedia of Type Strains, Phase IV (KMG-IV): sequencing the most valuable type-strain genomes for metagenomic binning, comparative biology and taxonomic classification.</title>
        <authorList>
            <person name="Goeker M."/>
        </authorList>
    </citation>
    <scope>NUCLEOTIDE SEQUENCE [LARGE SCALE GENOMIC DNA]</scope>
    <source>
        <strain evidence="2 3">DSM 45615</strain>
    </source>
</reference>
<evidence type="ECO:0000313" key="3">
    <source>
        <dbReference type="Proteomes" id="UP000578449"/>
    </source>
</evidence>
<evidence type="ECO:0000313" key="2">
    <source>
        <dbReference type="EMBL" id="MBB5131080.1"/>
    </source>
</evidence>
<comment type="caution">
    <text evidence="2">The sequence shown here is derived from an EMBL/GenBank/DDBJ whole genome shotgun (WGS) entry which is preliminary data.</text>
</comment>
<proteinExistence type="predicted"/>
<dbReference type="Proteomes" id="UP000578449">
    <property type="component" value="Unassembled WGS sequence"/>
</dbReference>
<feature type="region of interest" description="Disordered" evidence="1">
    <location>
        <begin position="199"/>
        <end position="255"/>
    </location>
</feature>
<protein>
    <submittedName>
        <fullName evidence="2">Uncharacterized protein</fullName>
    </submittedName>
</protein>
<dbReference type="AlphaFoldDB" id="A0A840P0U7"/>
<organism evidence="2 3">
    <name type="scientific">Thermocatellispora tengchongensis</name>
    <dbReference type="NCBI Taxonomy" id="1073253"/>
    <lineage>
        <taxon>Bacteria</taxon>
        <taxon>Bacillati</taxon>
        <taxon>Actinomycetota</taxon>
        <taxon>Actinomycetes</taxon>
        <taxon>Streptosporangiales</taxon>
        <taxon>Streptosporangiaceae</taxon>
        <taxon>Thermocatellispora</taxon>
    </lineage>
</organism>
<feature type="compositionally biased region" description="Gly residues" evidence="1">
    <location>
        <begin position="138"/>
        <end position="167"/>
    </location>
</feature>
<gene>
    <name evidence="2" type="ORF">HNP84_000786</name>
</gene>
<feature type="region of interest" description="Disordered" evidence="1">
    <location>
        <begin position="1"/>
        <end position="174"/>
    </location>
</feature>
<dbReference type="EMBL" id="JACHGN010000002">
    <property type="protein sequence ID" value="MBB5131080.1"/>
    <property type="molecule type" value="Genomic_DNA"/>
</dbReference>
<accession>A0A840P0U7</accession>